<accession>A0A0N5CGZ4</accession>
<reference evidence="3" key="1">
    <citation type="submission" date="2017-02" db="UniProtKB">
        <authorList>
            <consortium name="WormBaseParasite"/>
        </authorList>
    </citation>
    <scope>IDENTIFICATION</scope>
</reference>
<organism evidence="2 3">
    <name type="scientific">Strongyloides papillosus</name>
    <name type="common">Intestinal threadworm</name>
    <dbReference type="NCBI Taxonomy" id="174720"/>
    <lineage>
        <taxon>Eukaryota</taxon>
        <taxon>Metazoa</taxon>
        <taxon>Ecdysozoa</taxon>
        <taxon>Nematoda</taxon>
        <taxon>Chromadorea</taxon>
        <taxon>Rhabditida</taxon>
        <taxon>Tylenchina</taxon>
        <taxon>Panagrolaimomorpha</taxon>
        <taxon>Strongyloidoidea</taxon>
        <taxon>Strongyloididae</taxon>
        <taxon>Strongyloides</taxon>
    </lineage>
</organism>
<keyword evidence="1" id="KW-0472">Membrane</keyword>
<dbReference type="AlphaFoldDB" id="A0A0N5CGZ4"/>
<dbReference type="Proteomes" id="UP000046392">
    <property type="component" value="Unplaced"/>
</dbReference>
<keyword evidence="1" id="KW-1133">Transmembrane helix</keyword>
<feature type="transmembrane region" description="Helical" evidence="1">
    <location>
        <begin position="7"/>
        <end position="27"/>
    </location>
</feature>
<feature type="transmembrane region" description="Helical" evidence="1">
    <location>
        <begin position="89"/>
        <end position="115"/>
    </location>
</feature>
<sequence>MRFIIRFVFIFFLLVVSLLTVILYKTYNNIHKYEVKKDPVIEILARADIDEILQDNDNRSKNNEIRSKFNFNKYGRRSLATNGNISNEMAIIIVIFILTIIIIFMGICCIIIISLTHEKENNIVKHNNYKVKQIYDKEACFEKTKLFLENFKNDFESEFLPNYGYHSRKLYPTIKQ</sequence>
<evidence type="ECO:0000313" key="2">
    <source>
        <dbReference type="Proteomes" id="UP000046392"/>
    </source>
</evidence>
<evidence type="ECO:0000256" key="1">
    <source>
        <dbReference type="SAM" id="Phobius"/>
    </source>
</evidence>
<protein>
    <submittedName>
        <fullName evidence="3">Entry-fusion complex component</fullName>
    </submittedName>
</protein>
<dbReference type="WBParaSite" id="SPAL_0001711900.1">
    <property type="protein sequence ID" value="SPAL_0001711900.1"/>
    <property type="gene ID" value="SPAL_0001711900"/>
</dbReference>
<keyword evidence="2" id="KW-1185">Reference proteome</keyword>
<name>A0A0N5CGZ4_STREA</name>
<evidence type="ECO:0000313" key="3">
    <source>
        <dbReference type="WBParaSite" id="SPAL_0001711900.1"/>
    </source>
</evidence>
<proteinExistence type="predicted"/>
<keyword evidence="1" id="KW-0812">Transmembrane</keyword>